<proteinExistence type="predicted"/>
<protein>
    <recommendedName>
        <fullName evidence="3">SnoaL-like domain-containing protein</fullName>
    </recommendedName>
</protein>
<dbReference type="AlphaFoldDB" id="A0A1M6B1D8"/>
<dbReference type="SUPFAM" id="SSF54427">
    <property type="entry name" value="NTF2-like"/>
    <property type="match status" value="1"/>
</dbReference>
<dbReference type="OrthoDB" id="8684708at2"/>
<name>A0A1M6B1D8_9BURK</name>
<sequence>MKDVTNSLPSVILDHIQAHNTPDPAAFAATFASNALVNDARREWVGVDAISKWAEKEIFGDNVRVELVSAYELEGMYIVRLKNDGDFDKAGLPDPIILTNYFTLINDKIAQLIVLLNMVSYPDKPEPGIR</sequence>
<evidence type="ECO:0000313" key="2">
    <source>
        <dbReference type="Proteomes" id="UP000184226"/>
    </source>
</evidence>
<reference evidence="1 2" key="1">
    <citation type="submission" date="2016-11" db="EMBL/GenBank/DDBJ databases">
        <authorList>
            <person name="Jaros S."/>
            <person name="Januszkiewicz K."/>
            <person name="Wedrychowicz H."/>
        </authorList>
    </citation>
    <scope>NUCLEOTIDE SEQUENCE [LARGE SCALE GENOMIC DNA]</scope>
    <source>
        <strain evidence="1 2">CGMCC 1.10190</strain>
    </source>
</reference>
<keyword evidence="2" id="KW-1185">Reference proteome</keyword>
<evidence type="ECO:0000313" key="1">
    <source>
        <dbReference type="EMBL" id="SHI42554.1"/>
    </source>
</evidence>
<gene>
    <name evidence="1" type="ORF">SAMN04488135_12376</name>
</gene>
<accession>A0A1M6B1D8</accession>
<evidence type="ECO:0008006" key="3">
    <source>
        <dbReference type="Google" id="ProtNLM"/>
    </source>
</evidence>
<dbReference type="STRING" id="658167.SAMN04488135_12376"/>
<organism evidence="1 2">
    <name type="scientific">Pollutimonas bauzanensis</name>
    <dbReference type="NCBI Taxonomy" id="658167"/>
    <lineage>
        <taxon>Bacteria</taxon>
        <taxon>Pseudomonadati</taxon>
        <taxon>Pseudomonadota</taxon>
        <taxon>Betaproteobacteria</taxon>
        <taxon>Burkholderiales</taxon>
        <taxon>Alcaligenaceae</taxon>
        <taxon>Pollutimonas</taxon>
    </lineage>
</organism>
<dbReference type="EMBL" id="FQXE01000023">
    <property type="protein sequence ID" value="SHI42554.1"/>
    <property type="molecule type" value="Genomic_DNA"/>
</dbReference>
<dbReference type="InterPro" id="IPR032710">
    <property type="entry name" value="NTF2-like_dom_sf"/>
</dbReference>
<dbReference type="Proteomes" id="UP000184226">
    <property type="component" value="Unassembled WGS sequence"/>
</dbReference>
<dbReference type="Gene3D" id="3.10.450.50">
    <property type="match status" value="1"/>
</dbReference>
<dbReference type="RefSeq" id="WP_073109921.1">
    <property type="nucleotide sequence ID" value="NZ_FQXE01000023.1"/>
</dbReference>